<evidence type="ECO:0000256" key="6">
    <source>
        <dbReference type="SAM" id="MobiDB-lite"/>
    </source>
</evidence>
<feature type="compositionally biased region" description="Basic and acidic residues" evidence="6">
    <location>
        <begin position="105"/>
        <end position="114"/>
    </location>
</feature>
<feature type="region of interest" description="Disordered" evidence="6">
    <location>
        <begin position="95"/>
        <end position="121"/>
    </location>
</feature>
<evidence type="ECO:0000256" key="7">
    <source>
        <dbReference type="SAM" id="Phobius"/>
    </source>
</evidence>
<feature type="domain" description="PDGLE" evidence="8">
    <location>
        <begin position="4"/>
        <end position="94"/>
    </location>
</feature>
<dbReference type="GO" id="GO:0005886">
    <property type="term" value="C:plasma membrane"/>
    <property type="evidence" value="ECO:0007669"/>
    <property type="project" value="UniProtKB-SubCell"/>
</dbReference>
<evidence type="ECO:0000259" key="8">
    <source>
        <dbReference type="Pfam" id="PF13190"/>
    </source>
</evidence>
<evidence type="ECO:0000256" key="5">
    <source>
        <dbReference type="ARBA" id="ARBA00023136"/>
    </source>
</evidence>
<dbReference type="RefSeq" id="WP_170169826.1">
    <property type="nucleotide sequence ID" value="NZ_RKHO01000001.1"/>
</dbReference>
<keyword evidence="5 7" id="KW-0472">Membrane</keyword>
<evidence type="ECO:0000313" key="9">
    <source>
        <dbReference type="EMBL" id="ROR91908.1"/>
    </source>
</evidence>
<evidence type="ECO:0000256" key="2">
    <source>
        <dbReference type="ARBA" id="ARBA00022475"/>
    </source>
</evidence>
<dbReference type="AlphaFoldDB" id="A0A3N2CWU7"/>
<evidence type="ECO:0000256" key="4">
    <source>
        <dbReference type="ARBA" id="ARBA00022989"/>
    </source>
</evidence>
<organism evidence="9 10">
    <name type="scientific">Nocardioides aurantiacus</name>
    <dbReference type="NCBI Taxonomy" id="86796"/>
    <lineage>
        <taxon>Bacteria</taxon>
        <taxon>Bacillati</taxon>
        <taxon>Actinomycetota</taxon>
        <taxon>Actinomycetes</taxon>
        <taxon>Propionibacteriales</taxon>
        <taxon>Nocardioidaceae</taxon>
        <taxon>Nocardioides</taxon>
    </lineage>
</organism>
<reference evidence="9 10" key="1">
    <citation type="submission" date="2018-11" db="EMBL/GenBank/DDBJ databases">
        <title>Sequencing the genomes of 1000 actinobacteria strains.</title>
        <authorList>
            <person name="Klenk H.-P."/>
        </authorList>
    </citation>
    <scope>NUCLEOTIDE SEQUENCE [LARGE SCALE GENOMIC DNA]</scope>
    <source>
        <strain evidence="9 10">DSM 12652</strain>
    </source>
</reference>
<dbReference type="EMBL" id="RKHO01000001">
    <property type="protein sequence ID" value="ROR91908.1"/>
    <property type="molecule type" value="Genomic_DNA"/>
</dbReference>
<keyword evidence="4 7" id="KW-1133">Transmembrane helix</keyword>
<proteinExistence type="predicted"/>
<keyword evidence="2" id="KW-1003">Cell membrane</keyword>
<dbReference type="InterPro" id="IPR025937">
    <property type="entry name" value="PDGLE_dom"/>
</dbReference>
<evidence type="ECO:0000256" key="3">
    <source>
        <dbReference type="ARBA" id="ARBA00022692"/>
    </source>
</evidence>
<evidence type="ECO:0000313" key="10">
    <source>
        <dbReference type="Proteomes" id="UP000281738"/>
    </source>
</evidence>
<dbReference type="Proteomes" id="UP000281738">
    <property type="component" value="Unassembled WGS sequence"/>
</dbReference>
<gene>
    <name evidence="9" type="ORF">EDD33_2788</name>
</gene>
<accession>A0A3N2CWU7</accession>
<evidence type="ECO:0000256" key="1">
    <source>
        <dbReference type="ARBA" id="ARBA00004236"/>
    </source>
</evidence>
<feature type="transmembrane region" description="Helical" evidence="7">
    <location>
        <begin position="68"/>
        <end position="89"/>
    </location>
</feature>
<protein>
    <submittedName>
        <fullName evidence="9">Cobalt/nickel transport protein</fullName>
    </submittedName>
</protein>
<keyword evidence="10" id="KW-1185">Reference proteome</keyword>
<comment type="subcellular location">
    <subcellularLocation>
        <location evidence="1">Cell membrane</location>
    </subcellularLocation>
</comment>
<name>A0A3N2CWU7_9ACTN</name>
<keyword evidence="3 7" id="KW-0812">Transmembrane</keyword>
<comment type="caution">
    <text evidence="9">The sequence shown here is derived from an EMBL/GenBank/DDBJ whole genome shotgun (WGS) entry which is preliminary data.</text>
</comment>
<sequence>MSRRGFLLAFLLVSLVIAGVGSFYASSHPDGLEFVAERTGFLDSADDSPAAASPLAGYQTTGVEDERVSGGLAGVIGAAATLLVAGALFRVLRRRGPTEDDDTERTERTERTEPRVPQARS</sequence>
<dbReference type="Pfam" id="PF13190">
    <property type="entry name" value="PDGLE"/>
    <property type="match status" value="1"/>
</dbReference>